<dbReference type="InterPro" id="IPR050392">
    <property type="entry name" value="Collagen/C1q_domain"/>
</dbReference>
<dbReference type="PRINTS" id="PR00007">
    <property type="entry name" value="COMPLEMNTC1Q"/>
</dbReference>
<gene>
    <name evidence="7" type="primary">c1ql1</name>
</gene>
<comment type="subcellular location">
    <subcellularLocation>
        <location evidence="1">Secreted</location>
        <location evidence="1">Extracellular space</location>
        <location evidence="1">Extracellular matrix</location>
    </subcellularLocation>
</comment>
<organism evidence="6 7">
    <name type="scientific">Carassius auratus</name>
    <name type="common">Goldfish</name>
    <dbReference type="NCBI Taxonomy" id="7957"/>
    <lineage>
        <taxon>Eukaryota</taxon>
        <taxon>Metazoa</taxon>
        <taxon>Chordata</taxon>
        <taxon>Craniata</taxon>
        <taxon>Vertebrata</taxon>
        <taxon>Euteleostomi</taxon>
        <taxon>Actinopterygii</taxon>
        <taxon>Neopterygii</taxon>
        <taxon>Teleostei</taxon>
        <taxon>Ostariophysi</taxon>
        <taxon>Cypriniformes</taxon>
        <taxon>Cyprinidae</taxon>
        <taxon>Cyprininae</taxon>
        <taxon>Carassius</taxon>
    </lineage>
</organism>
<evidence type="ECO:0000313" key="6">
    <source>
        <dbReference type="Proteomes" id="UP000515129"/>
    </source>
</evidence>
<reference evidence="7" key="1">
    <citation type="submission" date="2025-08" db="UniProtKB">
        <authorList>
            <consortium name="RefSeq"/>
        </authorList>
    </citation>
    <scope>IDENTIFICATION</scope>
    <source>
        <strain evidence="7">Wakin</strain>
        <tissue evidence="7">Muscle</tissue>
    </source>
</reference>
<evidence type="ECO:0000256" key="1">
    <source>
        <dbReference type="ARBA" id="ARBA00004498"/>
    </source>
</evidence>
<feature type="domain" description="C1q" evidence="5">
    <location>
        <begin position="132"/>
        <end position="263"/>
    </location>
</feature>
<dbReference type="Proteomes" id="UP000515129">
    <property type="component" value="Chromosome 20"/>
</dbReference>
<dbReference type="PANTHER" id="PTHR15427">
    <property type="entry name" value="EMILIN ELASTIN MICROFIBRIL INTERFACE-LOCATED PROTEIN ELASTIN MICROFIBRIL INTERFACER"/>
    <property type="match status" value="1"/>
</dbReference>
<dbReference type="SUPFAM" id="SSF49842">
    <property type="entry name" value="TNF-like"/>
    <property type="match status" value="1"/>
</dbReference>
<dbReference type="GO" id="GO:0005581">
    <property type="term" value="C:collagen trimer"/>
    <property type="evidence" value="ECO:0007669"/>
    <property type="project" value="UniProtKB-KW"/>
</dbReference>
<proteinExistence type="predicted"/>
<feature type="region of interest" description="Disordered" evidence="4">
    <location>
        <begin position="99"/>
        <end position="130"/>
    </location>
</feature>
<accession>A0A6P6ITE2</accession>
<dbReference type="PANTHER" id="PTHR15427:SF33">
    <property type="entry name" value="COLLAGEN IV NC1 DOMAIN-CONTAINING PROTEIN"/>
    <property type="match status" value="1"/>
</dbReference>
<dbReference type="PROSITE" id="PS50871">
    <property type="entry name" value="C1Q"/>
    <property type="match status" value="1"/>
</dbReference>
<keyword evidence="6" id="KW-1185">Reference proteome</keyword>
<dbReference type="Gene3D" id="2.60.120.40">
    <property type="match status" value="1"/>
</dbReference>
<dbReference type="InterPro" id="IPR001073">
    <property type="entry name" value="C1q_dom"/>
</dbReference>
<evidence type="ECO:0000256" key="2">
    <source>
        <dbReference type="ARBA" id="ARBA00022525"/>
    </source>
</evidence>
<feature type="compositionally biased region" description="Pro residues" evidence="4">
    <location>
        <begin position="108"/>
        <end position="124"/>
    </location>
</feature>
<dbReference type="InterPro" id="IPR008983">
    <property type="entry name" value="Tumour_necrosis_fac-like_dom"/>
</dbReference>
<dbReference type="AlphaFoldDB" id="A0A6P6ITE2"/>
<protein>
    <submittedName>
        <fullName evidence="7">Complement C1q-like protein 4</fullName>
    </submittedName>
</protein>
<evidence type="ECO:0000256" key="4">
    <source>
        <dbReference type="SAM" id="MobiDB-lite"/>
    </source>
</evidence>
<feature type="non-terminal residue" evidence="7">
    <location>
        <position position="1"/>
    </location>
</feature>
<dbReference type="OrthoDB" id="6154955at2759"/>
<evidence type="ECO:0000259" key="5">
    <source>
        <dbReference type="PROSITE" id="PS50871"/>
    </source>
</evidence>
<evidence type="ECO:0000313" key="7">
    <source>
        <dbReference type="RefSeq" id="XP_026051050.1"/>
    </source>
</evidence>
<keyword evidence="2" id="KW-0964">Secreted</keyword>
<evidence type="ECO:0000256" key="3">
    <source>
        <dbReference type="ARBA" id="ARBA00022530"/>
    </source>
</evidence>
<dbReference type="CTD" id="10882"/>
<keyword evidence="3" id="KW-0272">Extracellular matrix</keyword>
<dbReference type="RefSeq" id="XP_026051050.1">
    <property type="nucleotide sequence ID" value="XM_026195265.1"/>
</dbReference>
<name>A0A6P6ITE2_CARAU</name>
<dbReference type="Pfam" id="PF00386">
    <property type="entry name" value="C1q"/>
    <property type="match status" value="1"/>
</dbReference>
<dbReference type="KEGG" id="caua:113037955"/>
<sequence length="263" mass="28017">FADALKCQVTNNFSTSSRYQLTQPITAQNLCDFLPWALHLSPFTSLNWYFTMTKHWIAVLLTLLSLTRAGVCETLPGSCRIVCDPSSDRSKDQSNGLVIPLTSSAAGPPGPPGPPGKAGPPGPAGPSGIGSSTKGGVAFSAAVQDASSRNDVIKFNDVITNLGGGYDPSTGTFTCKTAGVYYFIFSIVKTGQNLRVDLILNDQTIVASAVAVDVLHTDTASNNVVLQLKAGDRLFIRLSNSELSKRESQSRFSIFSGYLLYEI</sequence>
<dbReference type="SMART" id="SM00110">
    <property type="entry name" value="C1Q"/>
    <property type="match status" value="1"/>
</dbReference>